<dbReference type="InterPro" id="IPR013545">
    <property type="entry name" value="T2SS_protein-GspG_C"/>
</dbReference>
<dbReference type="EMBL" id="JAEPBG010000006">
    <property type="protein sequence ID" value="MBK4736224.1"/>
    <property type="molecule type" value="Genomic_DNA"/>
</dbReference>
<evidence type="ECO:0000256" key="5">
    <source>
        <dbReference type="SAM" id="Phobius"/>
    </source>
</evidence>
<evidence type="ECO:0000259" key="6">
    <source>
        <dbReference type="Pfam" id="PF05154"/>
    </source>
</evidence>
<reference evidence="8" key="1">
    <citation type="submission" date="2021-01" db="EMBL/GenBank/DDBJ databases">
        <title>Genome sequence of strain Noviherbaspirillum sp. DKR-6.</title>
        <authorList>
            <person name="Chaudhary D.K."/>
        </authorList>
    </citation>
    <scope>NUCLEOTIDE SEQUENCE</scope>
    <source>
        <strain evidence="8">DKR-6</strain>
    </source>
</reference>
<feature type="transmembrane region" description="Helical" evidence="5">
    <location>
        <begin position="108"/>
        <end position="130"/>
    </location>
</feature>
<dbReference type="NCBIfam" id="TIGR01710">
    <property type="entry name" value="typeII_sec_gspG"/>
    <property type="match status" value="1"/>
</dbReference>
<protein>
    <submittedName>
        <fullName evidence="8">Type II secretion system major pseudopilin GspG</fullName>
    </submittedName>
</protein>
<comment type="caution">
    <text evidence="8">The sequence shown here is derived from an EMBL/GenBank/DDBJ whole genome shotgun (WGS) entry which is preliminary data.</text>
</comment>
<evidence type="ECO:0000313" key="8">
    <source>
        <dbReference type="EMBL" id="MBK4736224.1"/>
    </source>
</evidence>
<dbReference type="Pfam" id="PF05154">
    <property type="entry name" value="TM2"/>
    <property type="match status" value="1"/>
</dbReference>
<keyword evidence="2 5" id="KW-0812">Transmembrane</keyword>
<feature type="transmembrane region" description="Helical" evidence="5">
    <location>
        <begin position="36"/>
        <end position="55"/>
    </location>
</feature>
<evidence type="ECO:0000256" key="4">
    <source>
        <dbReference type="ARBA" id="ARBA00023136"/>
    </source>
</evidence>
<comment type="subcellular location">
    <subcellularLocation>
        <location evidence="1">Membrane</location>
        <topology evidence="1">Multi-pass membrane protein</topology>
    </subcellularLocation>
</comment>
<dbReference type="InterPro" id="IPR007829">
    <property type="entry name" value="TM2"/>
</dbReference>
<evidence type="ECO:0000256" key="1">
    <source>
        <dbReference type="ARBA" id="ARBA00004141"/>
    </source>
</evidence>
<keyword evidence="4 5" id="KW-0472">Membrane</keyword>
<dbReference type="GO" id="GO:0015627">
    <property type="term" value="C:type II protein secretion system complex"/>
    <property type="evidence" value="ECO:0007669"/>
    <property type="project" value="InterPro"/>
</dbReference>
<dbReference type="InterPro" id="IPR010054">
    <property type="entry name" value="Type2_sec_GspG"/>
</dbReference>
<organism evidence="8 9">
    <name type="scientific">Noviherbaspirillum pedocola</name>
    <dbReference type="NCBI Taxonomy" id="2801341"/>
    <lineage>
        <taxon>Bacteria</taxon>
        <taxon>Pseudomonadati</taxon>
        <taxon>Pseudomonadota</taxon>
        <taxon>Betaproteobacteria</taxon>
        <taxon>Burkholderiales</taxon>
        <taxon>Oxalobacteraceae</taxon>
        <taxon>Noviherbaspirillum</taxon>
    </lineage>
</organism>
<dbReference type="GO" id="GO:0016020">
    <property type="term" value="C:membrane"/>
    <property type="evidence" value="ECO:0007669"/>
    <property type="project" value="UniProtKB-SubCell"/>
</dbReference>
<name>A0A934W8T8_9BURK</name>
<proteinExistence type="predicted"/>
<evidence type="ECO:0000313" key="9">
    <source>
        <dbReference type="Proteomes" id="UP000622890"/>
    </source>
</evidence>
<gene>
    <name evidence="8" type="primary">gspG</name>
    <name evidence="8" type="ORF">JJB74_16495</name>
</gene>
<feature type="domain" description="TM2" evidence="6">
    <location>
        <begin position="32"/>
        <end position="80"/>
    </location>
</feature>
<feature type="domain" description="Type II secretion system protein GspG C-terminal" evidence="7">
    <location>
        <begin position="163"/>
        <end position="269"/>
    </location>
</feature>
<dbReference type="Gene3D" id="3.30.700.10">
    <property type="entry name" value="Glycoprotein, Type 4 Pilin"/>
    <property type="match status" value="1"/>
</dbReference>
<dbReference type="Proteomes" id="UP000622890">
    <property type="component" value="Unassembled WGS sequence"/>
</dbReference>
<dbReference type="SUPFAM" id="SSF54523">
    <property type="entry name" value="Pili subunits"/>
    <property type="match status" value="1"/>
</dbReference>
<evidence type="ECO:0000256" key="3">
    <source>
        <dbReference type="ARBA" id="ARBA00022989"/>
    </source>
</evidence>
<dbReference type="Pfam" id="PF08334">
    <property type="entry name" value="T2SSG"/>
    <property type="match status" value="1"/>
</dbReference>
<evidence type="ECO:0000259" key="7">
    <source>
        <dbReference type="Pfam" id="PF08334"/>
    </source>
</evidence>
<keyword evidence="9" id="KW-1185">Reference proteome</keyword>
<keyword evidence="3 5" id="KW-1133">Transmembrane helix</keyword>
<evidence type="ECO:0000256" key="2">
    <source>
        <dbReference type="ARBA" id="ARBA00022692"/>
    </source>
</evidence>
<sequence length="272" mass="28918">MGMAFCRACGHQVHESAISCPQCGALQNPAPAKSQTVAVLLAAFLGGIGIHRFYLGKTISGVLYLLFCWTGLPSLIALIETLVYAFMAPSAWAVKYNQGRVTEPVPKPLLVLITVIPAVILIGIVAAIVVPAVKSKPAETAVAPIYSKDASTYRPTISDMIGGRKSQAKVIAAGQDIGILMTAMKMYEMDNGRYPTTDQGLVALVRRPETGPIPTNWKEGGYIESLPLDPWGTPYQYLSPGIHGEIDIFSLGADGQPGGAGFDADIGSWQDQ</sequence>
<dbReference type="GO" id="GO:0015628">
    <property type="term" value="P:protein secretion by the type II secretion system"/>
    <property type="evidence" value="ECO:0007669"/>
    <property type="project" value="InterPro"/>
</dbReference>
<feature type="transmembrane region" description="Helical" evidence="5">
    <location>
        <begin position="62"/>
        <end position="88"/>
    </location>
</feature>
<dbReference type="InterPro" id="IPR045584">
    <property type="entry name" value="Pilin-like"/>
</dbReference>
<dbReference type="AlphaFoldDB" id="A0A934W8T8"/>
<accession>A0A934W8T8</accession>